<keyword evidence="3 6" id="KW-0812">Transmembrane</keyword>
<name>A0A9W7C564_9STRA</name>
<dbReference type="EMBL" id="BRXW01000058">
    <property type="protein sequence ID" value="GMI03452.1"/>
    <property type="molecule type" value="Genomic_DNA"/>
</dbReference>
<dbReference type="PANTHER" id="PTHR16172">
    <property type="entry name" value="MAJOR FACILITATOR SUPERFAMILY DOMAIN-CONTAINING PROTEIN 6-LIKE"/>
    <property type="match status" value="1"/>
</dbReference>
<feature type="transmembrane region" description="Helical" evidence="6">
    <location>
        <begin position="6"/>
        <end position="31"/>
    </location>
</feature>
<dbReference type="Pfam" id="PF12832">
    <property type="entry name" value="MFS_1_like"/>
    <property type="match status" value="1"/>
</dbReference>
<feature type="domain" description="Major facilitator superfamily associated" evidence="7">
    <location>
        <begin position="3"/>
        <end position="378"/>
    </location>
</feature>
<dbReference type="SUPFAM" id="SSF103473">
    <property type="entry name" value="MFS general substrate transporter"/>
    <property type="match status" value="1"/>
</dbReference>
<organism evidence="8 9">
    <name type="scientific">Triparma laevis f. longispina</name>
    <dbReference type="NCBI Taxonomy" id="1714387"/>
    <lineage>
        <taxon>Eukaryota</taxon>
        <taxon>Sar</taxon>
        <taxon>Stramenopiles</taxon>
        <taxon>Ochrophyta</taxon>
        <taxon>Bolidophyceae</taxon>
        <taxon>Parmales</taxon>
        <taxon>Triparmaceae</taxon>
        <taxon>Triparma</taxon>
    </lineage>
</organism>
<evidence type="ECO:0000313" key="9">
    <source>
        <dbReference type="Proteomes" id="UP001165122"/>
    </source>
</evidence>
<protein>
    <recommendedName>
        <fullName evidence="7">Major facilitator superfamily associated domain-containing protein</fullName>
    </recommendedName>
</protein>
<evidence type="ECO:0000256" key="5">
    <source>
        <dbReference type="ARBA" id="ARBA00023136"/>
    </source>
</evidence>
<proteinExistence type="inferred from homology"/>
<accession>A0A9W7C564</accession>
<feature type="transmembrane region" description="Helical" evidence="6">
    <location>
        <begin position="285"/>
        <end position="306"/>
    </location>
</feature>
<evidence type="ECO:0000256" key="1">
    <source>
        <dbReference type="ARBA" id="ARBA00004141"/>
    </source>
</evidence>
<dbReference type="OrthoDB" id="515887at2759"/>
<comment type="caution">
    <text evidence="8">The sequence shown here is derived from an EMBL/GenBank/DDBJ whole genome shotgun (WGS) entry which is preliminary data.</text>
</comment>
<keyword evidence="9" id="KW-1185">Reference proteome</keyword>
<evidence type="ECO:0000259" key="7">
    <source>
        <dbReference type="Pfam" id="PF12832"/>
    </source>
</evidence>
<feature type="transmembrane region" description="Helical" evidence="6">
    <location>
        <begin position="65"/>
        <end position="86"/>
    </location>
</feature>
<dbReference type="PANTHER" id="PTHR16172:SF41">
    <property type="entry name" value="MAJOR FACILITATOR SUPERFAMILY DOMAIN-CONTAINING PROTEIN 6-LIKE"/>
    <property type="match status" value="1"/>
</dbReference>
<feature type="transmembrane region" description="Helical" evidence="6">
    <location>
        <begin position="383"/>
        <end position="399"/>
    </location>
</feature>
<dbReference type="Proteomes" id="UP001165122">
    <property type="component" value="Unassembled WGS sequence"/>
</dbReference>
<feature type="transmembrane region" description="Helical" evidence="6">
    <location>
        <begin position="312"/>
        <end position="331"/>
    </location>
</feature>
<dbReference type="GO" id="GO:0016020">
    <property type="term" value="C:membrane"/>
    <property type="evidence" value="ECO:0007669"/>
    <property type="project" value="UniProtKB-SubCell"/>
</dbReference>
<evidence type="ECO:0000313" key="8">
    <source>
        <dbReference type="EMBL" id="GMI03452.1"/>
    </source>
</evidence>
<comment type="subcellular location">
    <subcellularLocation>
        <location evidence="1">Membrane</location>
        <topology evidence="1">Multi-pass membrane protein</topology>
    </subcellularLocation>
</comment>
<dbReference type="InterPro" id="IPR051717">
    <property type="entry name" value="MFS_MFSD6"/>
</dbReference>
<dbReference type="InterPro" id="IPR036259">
    <property type="entry name" value="MFS_trans_sf"/>
</dbReference>
<sequence>MLHLNIIIFVSYFSTCVWNRYQSILFLSYLVPPSRIGLLKSIGYFVKLLSAPAWAALSDVKYERLSCLIFCYVVGTITLYFVQVSLIHKVSFAVLILLRIMRSSVGAVGNLTDSLIFETTKHEKVRGYGRSRMYGSIAWGVGSVVGGIMIDRYGLESVFSFTFFFCGCTILGLMWFKYSKNAGEKKTEGGENNNNNNKTKANNGVRHIVNEIKKLLILNEEIRAFCICITLNGFVMTLADSLLPLQIEALNGTRQFSGLTTLVSILGGIPVFYHSKAIYLRYGPWWMIRVGSLILSIRLLILATCVFDESQLKYILVVQLFHGITFALIWTGSTENLQRAVKNCDLTSSIQTLINTLYFTVGQGIGNVFWGHVYEHYERANEGYFLGAVVILINIWMFRDDAKFDKERSARKKDKVGSGRTSRDLVNIV</sequence>
<evidence type="ECO:0000256" key="6">
    <source>
        <dbReference type="SAM" id="Phobius"/>
    </source>
</evidence>
<feature type="transmembrane region" description="Helical" evidence="6">
    <location>
        <begin position="352"/>
        <end position="371"/>
    </location>
</feature>
<dbReference type="Gene3D" id="1.20.1250.20">
    <property type="entry name" value="MFS general substrate transporter like domains"/>
    <property type="match status" value="2"/>
</dbReference>
<evidence type="ECO:0000256" key="3">
    <source>
        <dbReference type="ARBA" id="ARBA00022692"/>
    </source>
</evidence>
<evidence type="ECO:0000256" key="4">
    <source>
        <dbReference type="ARBA" id="ARBA00022989"/>
    </source>
</evidence>
<feature type="transmembrane region" description="Helical" evidence="6">
    <location>
        <begin position="255"/>
        <end position="273"/>
    </location>
</feature>
<comment type="similarity">
    <text evidence="2">Belongs to the major facilitator superfamily. MFSD6 family.</text>
</comment>
<keyword evidence="4 6" id="KW-1133">Transmembrane helix</keyword>
<reference evidence="9" key="1">
    <citation type="journal article" date="2023" name="Commun. Biol.">
        <title>Genome analysis of Parmales, the sister group of diatoms, reveals the evolutionary specialization of diatoms from phago-mixotrophs to photoautotrophs.</title>
        <authorList>
            <person name="Ban H."/>
            <person name="Sato S."/>
            <person name="Yoshikawa S."/>
            <person name="Yamada K."/>
            <person name="Nakamura Y."/>
            <person name="Ichinomiya M."/>
            <person name="Sato N."/>
            <person name="Blanc-Mathieu R."/>
            <person name="Endo H."/>
            <person name="Kuwata A."/>
            <person name="Ogata H."/>
        </authorList>
    </citation>
    <scope>NUCLEOTIDE SEQUENCE [LARGE SCALE GENOMIC DNA]</scope>
    <source>
        <strain evidence="9">NIES 3700</strain>
    </source>
</reference>
<dbReference type="InterPro" id="IPR024989">
    <property type="entry name" value="MFS_assoc_dom"/>
</dbReference>
<gene>
    <name evidence="8" type="ORF">TrLO_g6334</name>
</gene>
<dbReference type="AlphaFoldDB" id="A0A9W7C564"/>
<feature type="transmembrane region" description="Helical" evidence="6">
    <location>
        <begin position="157"/>
        <end position="176"/>
    </location>
</feature>
<evidence type="ECO:0000256" key="2">
    <source>
        <dbReference type="ARBA" id="ARBA00005241"/>
    </source>
</evidence>
<keyword evidence="5 6" id="KW-0472">Membrane</keyword>